<sequence length="97" mass="10640">MKRCQGCANHKLVGNSAIKSESLLIWRWDVQPVGRPRRTKHSDLGQHTQGHGCKGSTQSNASILLGNANYSDSAQIGNCKTYRAPQHPTRNTLNSKA</sequence>
<keyword evidence="3" id="KW-1185">Reference proteome</keyword>
<name>A0A4Y7Q7C6_9AGAM</name>
<evidence type="ECO:0000313" key="3">
    <source>
        <dbReference type="Proteomes" id="UP000294933"/>
    </source>
</evidence>
<organism evidence="2 3">
    <name type="scientific">Rickenella mellea</name>
    <dbReference type="NCBI Taxonomy" id="50990"/>
    <lineage>
        <taxon>Eukaryota</taxon>
        <taxon>Fungi</taxon>
        <taxon>Dikarya</taxon>
        <taxon>Basidiomycota</taxon>
        <taxon>Agaricomycotina</taxon>
        <taxon>Agaricomycetes</taxon>
        <taxon>Hymenochaetales</taxon>
        <taxon>Rickenellaceae</taxon>
        <taxon>Rickenella</taxon>
    </lineage>
</organism>
<gene>
    <name evidence="2" type="ORF">BD410DRAFT_787859</name>
</gene>
<protein>
    <submittedName>
        <fullName evidence="2">Uncharacterized protein</fullName>
    </submittedName>
</protein>
<dbReference type="AlphaFoldDB" id="A0A4Y7Q7C6"/>
<evidence type="ECO:0000256" key="1">
    <source>
        <dbReference type="SAM" id="MobiDB-lite"/>
    </source>
</evidence>
<reference evidence="2 3" key="1">
    <citation type="submission" date="2018-06" db="EMBL/GenBank/DDBJ databases">
        <title>A transcriptomic atlas of mushroom development highlights an independent origin of complex multicellularity.</title>
        <authorList>
            <consortium name="DOE Joint Genome Institute"/>
            <person name="Krizsan K."/>
            <person name="Almasi E."/>
            <person name="Merenyi Z."/>
            <person name="Sahu N."/>
            <person name="Viragh M."/>
            <person name="Koszo T."/>
            <person name="Mondo S."/>
            <person name="Kiss B."/>
            <person name="Balint B."/>
            <person name="Kues U."/>
            <person name="Barry K."/>
            <person name="Hegedus J.C."/>
            <person name="Henrissat B."/>
            <person name="Johnson J."/>
            <person name="Lipzen A."/>
            <person name="Ohm R."/>
            <person name="Nagy I."/>
            <person name="Pangilinan J."/>
            <person name="Yan J."/>
            <person name="Xiong Y."/>
            <person name="Grigoriev I.V."/>
            <person name="Hibbett D.S."/>
            <person name="Nagy L.G."/>
        </authorList>
    </citation>
    <scope>NUCLEOTIDE SEQUENCE [LARGE SCALE GENOMIC DNA]</scope>
    <source>
        <strain evidence="2 3">SZMC22713</strain>
    </source>
</reference>
<dbReference type="EMBL" id="ML170172">
    <property type="protein sequence ID" value="TDL23032.1"/>
    <property type="molecule type" value="Genomic_DNA"/>
</dbReference>
<feature type="compositionally biased region" description="Polar residues" evidence="1">
    <location>
        <begin position="45"/>
        <end position="59"/>
    </location>
</feature>
<proteinExistence type="predicted"/>
<dbReference type="VEuPathDB" id="FungiDB:BD410DRAFT_787859"/>
<feature type="region of interest" description="Disordered" evidence="1">
    <location>
        <begin position="35"/>
        <end position="59"/>
    </location>
</feature>
<evidence type="ECO:0000313" key="2">
    <source>
        <dbReference type="EMBL" id="TDL23032.1"/>
    </source>
</evidence>
<dbReference type="Proteomes" id="UP000294933">
    <property type="component" value="Unassembled WGS sequence"/>
</dbReference>
<accession>A0A4Y7Q7C6</accession>